<protein>
    <submittedName>
        <fullName evidence="1">Uncharacterized protein</fullName>
    </submittedName>
</protein>
<comment type="caution">
    <text evidence="1">The sequence shown here is derived from an EMBL/GenBank/DDBJ whole genome shotgun (WGS) entry which is preliminary data.</text>
</comment>
<dbReference type="AlphaFoldDB" id="X0Z4K1"/>
<gene>
    <name evidence="1" type="ORF">S01H1_84655</name>
</gene>
<dbReference type="EMBL" id="BARS01057859">
    <property type="protein sequence ID" value="GAG43451.1"/>
    <property type="molecule type" value="Genomic_DNA"/>
</dbReference>
<organism evidence="1">
    <name type="scientific">marine sediment metagenome</name>
    <dbReference type="NCBI Taxonomy" id="412755"/>
    <lineage>
        <taxon>unclassified sequences</taxon>
        <taxon>metagenomes</taxon>
        <taxon>ecological metagenomes</taxon>
    </lineage>
</organism>
<accession>X0Z4K1</accession>
<reference evidence="1" key="1">
    <citation type="journal article" date="2014" name="Front. Microbiol.">
        <title>High frequency of phylogenetically diverse reductive dehalogenase-homologous genes in deep subseafloor sedimentary metagenomes.</title>
        <authorList>
            <person name="Kawai M."/>
            <person name="Futagami T."/>
            <person name="Toyoda A."/>
            <person name="Takaki Y."/>
            <person name="Nishi S."/>
            <person name="Hori S."/>
            <person name="Arai W."/>
            <person name="Tsubouchi T."/>
            <person name="Morono Y."/>
            <person name="Uchiyama I."/>
            <person name="Ito T."/>
            <person name="Fujiyama A."/>
            <person name="Inagaki F."/>
            <person name="Takami H."/>
        </authorList>
    </citation>
    <scope>NUCLEOTIDE SEQUENCE</scope>
    <source>
        <strain evidence="1">Expedition CK06-06</strain>
    </source>
</reference>
<feature type="non-terminal residue" evidence="1">
    <location>
        <position position="1"/>
    </location>
</feature>
<proteinExistence type="predicted"/>
<feature type="non-terminal residue" evidence="1">
    <location>
        <position position="123"/>
    </location>
</feature>
<name>X0Z4K1_9ZZZZ</name>
<evidence type="ECO:0000313" key="1">
    <source>
        <dbReference type="EMBL" id="GAG43451.1"/>
    </source>
</evidence>
<sequence>LAIIVNKATHASYSGAFVLHDILIKAGLSDAKVVKIGAHYAVEVGGWIIDSHPIWNINIPPEKKFGAKEVLVIRRDVDTEYSEYYRDKKEYDVEPVKEYQRQSHIEFLQKSGKDMKKLSEDEV</sequence>